<dbReference type="AlphaFoldDB" id="A0AA35P666"/>
<dbReference type="Gene3D" id="1.10.10.60">
    <property type="entry name" value="Homeodomain-like"/>
    <property type="match status" value="1"/>
</dbReference>
<dbReference type="InterPro" id="IPR009057">
    <property type="entry name" value="Homeodomain-like_sf"/>
</dbReference>
<dbReference type="GO" id="GO:0000981">
    <property type="term" value="F:DNA-binding transcription factor activity, RNA polymerase II-specific"/>
    <property type="evidence" value="ECO:0007669"/>
    <property type="project" value="TreeGrafter"/>
</dbReference>
<organism evidence="8 9">
    <name type="scientific">Podarcis lilfordi</name>
    <name type="common">Lilford's wall lizard</name>
    <dbReference type="NCBI Taxonomy" id="74358"/>
    <lineage>
        <taxon>Eukaryota</taxon>
        <taxon>Metazoa</taxon>
        <taxon>Chordata</taxon>
        <taxon>Craniata</taxon>
        <taxon>Vertebrata</taxon>
        <taxon>Euteleostomi</taxon>
        <taxon>Lepidosauria</taxon>
        <taxon>Squamata</taxon>
        <taxon>Bifurcata</taxon>
        <taxon>Unidentata</taxon>
        <taxon>Episquamata</taxon>
        <taxon>Laterata</taxon>
        <taxon>Lacertibaenia</taxon>
        <taxon>Lacertidae</taxon>
        <taxon>Podarcis</taxon>
    </lineage>
</organism>
<protein>
    <submittedName>
        <fullName evidence="8">Homeobox A</fullName>
    </submittedName>
</protein>
<keyword evidence="9" id="KW-1185">Reference proteome</keyword>
<feature type="domain" description="Homeobox" evidence="7">
    <location>
        <begin position="44"/>
        <end position="96"/>
    </location>
</feature>
<sequence>MQAMQPRAFHVGRKICKRRFSLSRALPSDLPHCPFPGGSFPKVGGERRKRTVFSPSHVKLVKKSFEENPYPGYETRESLARCIGIEEDRVHTWFQN</sequence>
<proteinExistence type="predicted"/>
<dbReference type="InterPro" id="IPR001356">
    <property type="entry name" value="HD"/>
</dbReference>
<evidence type="ECO:0000313" key="9">
    <source>
        <dbReference type="Proteomes" id="UP001178461"/>
    </source>
</evidence>
<evidence type="ECO:0000256" key="6">
    <source>
        <dbReference type="RuleBase" id="RU000682"/>
    </source>
</evidence>
<evidence type="ECO:0000313" key="8">
    <source>
        <dbReference type="EMBL" id="CAI5774355.1"/>
    </source>
</evidence>
<reference evidence="8" key="1">
    <citation type="submission" date="2022-12" db="EMBL/GenBank/DDBJ databases">
        <authorList>
            <person name="Alioto T."/>
            <person name="Alioto T."/>
            <person name="Gomez Garrido J."/>
        </authorList>
    </citation>
    <scope>NUCLEOTIDE SEQUENCE</scope>
</reference>
<accession>A0AA35P666</accession>
<dbReference type="Pfam" id="PF00046">
    <property type="entry name" value="Homeodomain"/>
    <property type="match status" value="1"/>
</dbReference>
<dbReference type="PANTHER" id="PTHR46123:SF4">
    <property type="entry name" value="MIX-TYPE HOMEOBOX GENE 1-RELATED"/>
    <property type="match status" value="1"/>
</dbReference>
<dbReference type="Proteomes" id="UP001178461">
    <property type="component" value="Chromosome 5"/>
</dbReference>
<dbReference type="PANTHER" id="PTHR46123">
    <property type="entry name" value="MIX-TYPE HOMEOBOX GENE 1-RELATED"/>
    <property type="match status" value="1"/>
</dbReference>
<evidence type="ECO:0000256" key="4">
    <source>
        <dbReference type="ARBA" id="ARBA00023242"/>
    </source>
</evidence>
<dbReference type="GO" id="GO:0000977">
    <property type="term" value="F:RNA polymerase II transcription regulatory region sequence-specific DNA binding"/>
    <property type="evidence" value="ECO:0007669"/>
    <property type="project" value="TreeGrafter"/>
</dbReference>
<dbReference type="SMART" id="SM00389">
    <property type="entry name" value="HOX"/>
    <property type="match status" value="1"/>
</dbReference>
<dbReference type="CDD" id="cd00086">
    <property type="entry name" value="homeodomain"/>
    <property type="match status" value="1"/>
</dbReference>
<dbReference type="GO" id="GO:0005634">
    <property type="term" value="C:nucleus"/>
    <property type="evidence" value="ECO:0007669"/>
    <property type="project" value="UniProtKB-SubCell"/>
</dbReference>
<evidence type="ECO:0000256" key="5">
    <source>
        <dbReference type="PROSITE-ProRule" id="PRU00108"/>
    </source>
</evidence>
<dbReference type="InterPro" id="IPR051306">
    <property type="entry name" value="Homeobox_regulator"/>
</dbReference>
<keyword evidence="4 5" id="KW-0539">Nucleus</keyword>
<evidence type="ECO:0000256" key="2">
    <source>
        <dbReference type="ARBA" id="ARBA00023125"/>
    </source>
</evidence>
<dbReference type="SUPFAM" id="SSF46689">
    <property type="entry name" value="Homeodomain-like"/>
    <property type="match status" value="1"/>
</dbReference>
<keyword evidence="2 5" id="KW-0238">DNA-binding</keyword>
<dbReference type="EMBL" id="OX395130">
    <property type="protein sequence ID" value="CAI5774355.1"/>
    <property type="molecule type" value="Genomic_DNA"/>
</dbReference>
<gene>
    <name evidence="8" type="ORF">PODLI_1B033947</name>
</gene>
<evidence type="ECO:0000256" key="3">
    <source>
        <dbReference type="ARBA" id="ARBA00023155"/>
    </source>
</evidence>
<keyword evidence="3 5" id="KW-0371">Homeobox</keyword>
<evidence type="ECO:0000256" key="1">
    <source>
        <dbReference type="ARBA" id="ARBA00004123"/>
    </source>
</evidence>
<dbReference type="PROSITE" id="PS50071">
    <property type="entry name" value="HOMEOBOX_2"/>
    <property type="match status" value="1"/>
</dbReference>
<comment type="subcellular location">
    <subcellularLocation>
        <location evidence="1 5 6">Nucleus</location>
    </subcellularLocation>
</comment>
<name>A0AA35P666_9SAUR</name>
<evidence type="ECO:0000259" key="7">
    <source>
        <dbReference type="PROSITE" id="PS50071"/>
    </source>
</evidence>